<gene>
    <name evidence="2" type="ORF">HLB23_13565</name>
</gene>
<reference evidence="2 3" key="1">
    <citation type="submission" date="2020-05" db="EMBL/GenBank/DDBJ databases">
        <title>MicrobeNet Type strains.</title>
        <authorList>
            <person name="Nicholson A.C."/>
        </authorList>
    </citation>
    <scope>NUCLEOTIDE SEQUENCE [LARGE SCALE GENOMIC DNA]</scope>
    <source>
        <strain evidence="2 3">JCM 3224</strain>
    </source>
</reference>
<keyword evidence="3" id="KW-1185">Reference proteome</keyword>
<dbReference type="Proteomes" id="UP000586827">
    <property type="component" value="Unassembled WGS sequence"/>
</dbReference>
<name>A0A849BZW5_9NOCA</name>
<feature type="transmembrane region" description="Helical" evidence="1">
    <location>
        <begin position="70"/>
        <end position="89"/>
    </location>
</feature>
<feature type="transmembrane region" description="Helical" evidence="1">
    <location>
        <begin position="6"/>
        <end position="21"/>
    </location>
</feature>
<evidence type="ECO:0000313" key="3">
    <source>
        <dbReference type="Proteomes" id="UP000586827"/>
    </source>
</evidence>
<dbReference type="RefSeq" id="WP_157552592.1">
    <property type="nucleotide sequence ID" value="NZ_JABELX010000004.1"/>
</dbReference>
<dbReference type="AlphaFoldDB" id="A0A849BZW5"/>
<organism evidence="2 3">
    <name type="scientific">Nocardia uniformis</name>
    <dbReference type="NCBI Taxonomy" id="53432"/>
    <lineage>
        <taxon>Bacteria</taxon>
        <taxon>Bacillati</taxon>
        <taxon>Actinomycetota</taxon>
        <taxon>Actinomycetes</taxon>
        <taxon>Mycobacteriales</taxon>
        <taxon>Nocardiaceae</taxon>
        <taxon>Nocardia</taxon>
    </lineage>
</organism>
<sequence>MTPGFWLLLGSCCVVLLALRPDRGRAALRITRIIAVVGVTQASAAVLFMLRPAALLPADAKVAAGDGAFTIWPGVALVGACLVVVAAVMTPVDTRSADEADGLRPPIEV</sequence>
<accession>A0A849BZW5</accession>
<keyword evidence="1" id="KW-0812">Transmembrane</keyword>
<evidence type="ECO:0000313" key="2">
    <source>
        <dbReference type="EMBL" id="NNH70878.1"/>
    </source>
</evidence>
<protein>
    <submittedName>
        <fullName evidence="2">Uncharacterized protein</fullName>
    </submittedName>
</protein>
<feature type="transmembrane region" description="Helical" evidence="1">
    <location>
        <begin position="33"/>
        <end position="50"/>
    </location>
</feature>
<keyword evidence="1" id="KW-0472">Membrane</keyword>
<comment type="caution">
    <text evidence="2">The sequence shown here is derived from an EMBL/GenBank/DDBJ whole genome shotgun (WGS) entry which is preliminary data.</text>
</comment>
<evidence type="ECO:0000256" key="1">
    <source>
        <dbReference type="SAM" id="Phobius"/>
    </source>
</evidence>
<dbReference type="EMBL" id="JABELX010000004">
    <property type="protein sequence ID" value="NNH70878.1"/>
    <property type="molecule type" value="Genomic_DNA"/>
</dbReference>
<keyword evidence="1" id="KW-1133">Transmembrane helix</keyword>
<proteinExistence type="predicted"/>